<feature type="transmembrane region" description="Helical" evidence="1">
    <location>
        <begin position="80"/>
        <end position="98"/>
    </location>
</feature>
<dbReference type="RefSeq" id="WP_210186811.1">
    <property type="nucleotide sequence ID" value="NZ_FOVR01000012.1"/>
</dbReference>
<evidence type="ECO:0000313" key="3">
    <source>
        <dbReference type="EMBL" id="SFO75641.1"/>
    </source>
</evidence>
<keyword evidence="1" id="KW-0472">Membrane</keyword>
<evidence type="ECO:0000256" key="1">
    <source>
        <dbReference type="SAM" id="Phobius"/>
    </source>
</evidence>
<evidence type="ECO:0000259" key="2">
    <source>
        <dbReference type="Pfam" id="PF07331"/>
    </source>
</evidence>
<feature type="transmembrane region" description="Helical" evidence="1">
    <location>
        <begin position="126"/>
        <end position="143"/>
    </location>
</feature>
<feature type="transmembrane region" description="Helical" evidence="1">
    <location>
        <begin position="49"/>
        <end position="68"/>
    </location>
</feature>
<feature type="transmembrane region" description="Helical" evidence="1">
    <location>
        <begin position="104"/>
        <end position="121"/>
    </location>
</feature>
<keyword evidence="1" id="KW-0812">Transmembrane</keyword>
<dbReference type="Pfam" id="PF07331">
    <property type="entry name" value="TctB"/>
    <property type="match status" value="1"/>
</dbReference>
<evidence type="ECO:0000313" key="4">
    <source>
        <dbReference type="Proteomes" id="UP000199236"/>
    </source>
</evidence>
<name>A0A1I5JT98_9HYPH</name>
<gene>
    <name evidence="3" type="ORF">SAMN04488056_11264</name>
</gene>
<accession>A0A1I5JT98</accession>
<dbReference type="AlphaFoldDB" id="A0A1I5JT98"/>
<protein>
    <submittedName>
        <fullName evidence="3">Tripartite tricarboxylate transporter TctB family protein</fullName>
    </submittedName>
</protein>
<dbReference type="EMBL" id="FOVR01000012">
    <property type="protein sequence ID" value="SFO75641.1"/>
    <property type="molecule type" value="Genomic_DNA"/>
</dbReference>
<reference evidence="3 4" key="1">
    <citation type="submission" date="2016-10" db="EMBL/GenBank/DDBJ databases">
        <authorList>
            <person name="de Groot N.N."/>
        </authorList>
    </citation>
    <scope>NUCLEOTIDE SEQUENCE [LARGE SCALE GENOMIC DNA]</scope>
    <source>
        <strain evidence="3 4">CGMCC 1.9157</strain>
    </source>
</reference>
<dbReference type="Proteomes" id="UP000199236">
    <property type="component" value="Unassembled WGS sequence"/>
</dbReference>
<sequence>MTSKTKHFQLTMPALTSILLLVSSLVGIWIADSEIQIFSFGDQWPDARTVPVVVLWLLAAISALRLILNFGEQKTPIGPVHRYGQVFIVLLAAIIALWSMPHFGFLPGAIFFGIVATLALGERRPLLVLGLPLIVAITVYYGGRYGIGVPLP</sequence>
<dbReference type="InterPro" id="IPR009936">
    <property type="entry name" value="DUF1468"/>
</dbReference>
<keyword evidence="1" id="KW-1133">Transmembrane helix</keyword>
<feature type="domain" description="DUF1468" evidence="2">
    <location>
        <begin position="18"/>
        <end position="152"/>
    </location>
</feature>
<dbReference type="STRING" id="655353.SAMN04488056_11264"/>
<keyword evidence="4" id="KW-1185">Reference proteome</keyword>
<organism evidence="3 4">
    <name type="scientific">Cohaesibacter marisflavi</name>
    <dbReference type="NCBI Taxonomy" id="655353"/>
    <lineage>
        <taxon>Bacteria</taxon>
        <taxon>Pseudomonadati</taxon>
        <taxon>Pseudomonadota</taxon>
        <taxon>Alphaproteobacteria</taxon>
        <taxon>Hyphomicrobiales</taxon>
        <taxon>Cohaesibacteraceae</taxon>
    </lineage>
</organism>
<proteinExistence type="predicted"/>